<reference evidence="1" key="1">
    <citation type="submission" date="2020-11" db="EMBL/GenBank/DDBJ databases">
        <authorList>
            <consortium name="DOE Joint Genome Institute"/>
            <person name="Ahrendt S."/>
            <person name="Riley R."/>
            <person name="Andreopoulos W."/>
            <person name="Labutti K."/>
            <person name="Pangilinan J."/>
            <person name="Ruiz-Duenas F.J."/>
            <person name="Barrasa J.M."/>
            <person name="Sanchez-Garcia M."/>
            <person name="Camarero S."/>
            <person name="Miyauchi S."/>
            <person name="Serrano A."/>
            <person name="Linde D."/>
            <person name="Babiker R."/>
            <person name="Drula E."/>
            <person name="Ayuso-Fernandez I."/>
            <person name="Pacheco R."/>
            <person name="Padilla G."/>
            <person name="Ferreira P."/>
            <person name="Barriuso J."/>
            <person name="Kellner H."/>
            <person name="Castanera R."/>
            <person name="Alfaro M."/>
            <person name="Ramirez L."/>
            <person name="Pisabarro A.G."/>
            <person name="Kuo A."/>
            <person name="Tritt A."/>
            <person name="Lipzen A."/>
            <person name="He G."/>
            <person name="Yan M."/>
            <person name="Ng V."/>
            <person name="Cullen D."/>
            <person name="Martin F."/>
            <person name="Rosso M.-N."/>
            <person name="Henrissat B."/>
            <person name="Hibbett D."/>
            <person name="Martinez A.T."/>
            <person name="Grigoriev I.V."/>
        </authorList>
    </citation>
    <scope>NUCLEOTIDE SEQUENCE</scope>
    <source>
        <strain evidence="1">AH 40177</strain>
    </source>
</reference>
<organism evidence="1 2">
    <name type="scientific">Rhodocollybia butyracea</name>
    <dbReference type="NCBI Taxonomy" id="206335"/>
    <lineage>
        <taxon>Eukaryota</taxon>
        <taxon>Fungi</taxon>
        <taxon>Dikarya</taxon>
        <taxon>Basidiomycota</taxon>
        <taxon>Agaricomycotina</taxon>
        <taxon>Agaricomycetes</taxon>
        <taxon>Agaricomycetidae</taxon>
        <taxon>Agaricales</taxon>
        <taxon>Marasmiineae</taxon>
        <taxon>Omphalotaceae</taxon>
        <taxon>Rhodocollybia</taxon>
    </lineage>
</organism>
<protein>
    <submittedName>
        <fullName evidence="1">Uncharacterized protein</fullName>
    </submittedName>
</protein>
<comment type="caution">
    <text evidence="1">The sequence shown here is derived from an EMBL/GenBank/DDBJ whole genome shotgun (WGS) entry which is preliminary data.</text>
</comment>
<sequence length="290" mass="32891">MTWADESIIQTGSMYSGPPPWTGLCVNVITGQHKGQLGIVRDVNRTRTSSSGLIVTLALMVYTPEQTNRAITVDYDDVREPEHWRTLCEICPLKANQSFFQLNSNHIPKQVEKEYVPLPCDIASRSTTPQPSLDTVTAESKFWNTSLSSEAELLHWIFSPVFNGHAFFVSIAPAHPKFGGFGKYVHMNDHTLSFQKQGGHSEHISAALIHKPNPPPLRTTKHLLAVIEGDHAGQFTRFAISAAEKWDGVDGHFNYVEFYMEMVKYFKEYPKDTKVVNLLEWWNECISYYL</sequence>
<gene>
    <name evidence="1" type="ORF">BDP27DRAFT_1436367</name>
</gene>
<dbReference type="InterPro" id="IPR046521">
    <property type="entry name" value="DUF6698"/>
</dbReference>
<dbReference type="Proteomes" id="UP000772434">
    <property type="component" value="Unassembled WGS sequence"/>
</dbReference>
<dbReference type="EMBL" id="JADNRY010000679">
    <property type="protein sequence ID" value="KAF9030054.1"/>
    <property type="molecule type" value="Genomic_DNA"/>
</dbReference>
<keyword evidence="2" id="KW-1185">Reference proteome</keyword>
<dbReference type="OrthoDB" id="3071776at2759"/>
<dbReference type="AlphaFoldDB" id="A0A9P5P5D8"/>
<accession>A0A9P5P5D8</accession>
<proteinExistence type="predicted"/>
<name>A0A9P5P5D8_9AGAR</name>
<dbReference type="Pfam" id="PF20414">
    <property type="entry name" value="DUF6698"/>
    <property type="match status" value="1"/>
</dbReference>
<evidence type="ECO:0000313" key="2">
    <source>
        <dbReference type="Proteomes" id="UP000772434"/>
    </source>
</evidence>
<evidence type="ECO:0000313" key="1">
    <source>
        <dbReference type="EMBL" id="KAF9030054.1"/>
    </source>
</evidence>